<reference evidence="1" key="1">
    <citation type="submission" date="2013-04" db="EMBL/GenBank/DDBJ databases">
        <title>The Genome Sequence of Fonticula alba ATCC 38817.</title>
        <authorList>
            <consortium name="The Broad Institute Genomics Platform"/>
            <person name="Russ C."/>
            <person name="Cuomo C."/>
            <person name="Burger G."/>
            <person name="Gray M.W."/>
            <person name="Holland P.W.H."/>
            <person name="King N."/>
            <person name="Lang F.B.F."/>
            <person name="Roger A.J."/>
            <person name="Ruiz-Trillo I."/>
            <person name="Brown M."/>
            <person name="Walker B."/>
            <person name="Young S."/>
            <person name="Zeng Q."/>
            <person name="Gargeya S."/>
            <person name="Fitzgerald M."/>
            <person name="Haas B."/>
            <person name="Abouelleil A."/>
            <person name="Allen A.W."/>
            <person name="Alvarado L."/>
            <person name="Arachchi H.M."/>
            <person name="Berlin A.M."/>
            <person name="Chapman S.B."/>
            <person name="Gainer-Dewar J."/>
            <person name="Goldberg J."/>
            <person name="Griggs A."/>
            <person name="Gujja S."/>
            <person name="Hansen M."/>
            <person name="Howarth C."/>
            <person name="Imamovic A."/>
            <person name="Ireland A."/>
            <person name="Larimer J."/>
            <person name="McCowan C."/>
            <person name="Murphy C."/>
            <person name="Pearson M."/>
            <person name="Poon T.W."/>
            <person name="Priest M."/>
            <person name="Roberts A."/>
            <person name="Saif S."/>
            <person name="Shea T."/>
            <person name="Sisk P."/>
            <person name="Sykes S."/>
            <person name="Wortman J."/>
            <person name="Nusbaum C."/>
            <person name="Birren B."/>
        </authorList>
    </citation>
    <scope>NUCLEOTIDE SEQUENCE [LARGE SCALE GENOMIC DNA]</scope>
    <source>
        <strain evidence="1">ATCC 38817</strain>
    </source>
</reference>
<dbReference type="EMBL" id="KB932237">
    <property type="protein sequence ID" value="KCV67325.1"/>
    <property type="molecule type" value="Genomic_DNA"/>
</dbReference>
<dbReference type="RefSeq" id="XP_009498269.1">
    <property type="nucleotide sequence ID" value="XM_009499994.1"/>
</dbReference>
<organism evidence="1">
    <name type="scientific">Fonticula alba</name>
    <name type="common">Slime mold</name>
    <dbReference type="NCBI Taxonomy" id="691883"/>
    <lineage>
        <taxon>Eukaryota</taxon>
        <taxon>Rotosphaerida</taxon>
        <taxon>Fonticulaceae</taxon>
        <taxon>Fonticula</taxon>
    </lineage>
</organism>
<dbReference type="GeneID" id="20530974"/>
<proteinExistence type="predicted"/>
<sequence>MRVPALRLQYAAGEAARRTADTWLAAGPRQPVLTCRVSLRLALTLLYHLEQAATCLRALLGRPQDAESLVDSFLLYGDA</sequence>
<dbReference type="AlphaFoldDB" id="A0A058YZA1"/>
<evidence type="ECO:0000313" key="1">
    <source>
        <dbReference type="EMBL" id="KCV67325.1"/>
    </source>
</evidence>
<accession>A0A058YZA1</accession>
<gene>
    <name evidence="1" type="ORF">H696_06249</name>
</gene>
<name>A0A058YZA1_FONAL</name>
<protein>
    <submittedName>
        <fullName evidence="1">Uncharacterized protein</fullName>
    </submittedName>
</protein>
<keyword evidence="2" id="KW-1185">Reference proteome</keyword>
<evidence type="ECO:0000313" key="2">
    <source>
        <dbReference type="Proteomes" id="UP000030693"/>
    </source>
</evidence>
<dbReference type="Proteomes" id="UP000030693">
    <property type="component" value="Unassembled WGS sequence"/>
</dbReference>